<name>A0AAE1I0F0_9NEOP</name>
<accession>A0AAE1I0F0</accession>
<proteinExistence type="predicted"/>
<reference evidence="1" key="2">
    <citation type="journal article" date="2023" name="BMC Genomics">
        <title>Pest status, molecular evolution, and epigenetic factors derived from the genome assembly of Frankliniella fusca, a thysanopteran phytovirus vector.</title>
        <authorList>
            <person name="Catto M.A."/>
            <person name="Labadie P.E."/>
            <person name="Jacobson A.L."/>
            <person name="Kennedy G.G."/>
            <person name="Srinivasan R."/>
            <person name="Hunt B.G."/>
        </authorList>
    </citation>
    <scope>NUCLEOTIDE SEQUENCE</scope>
    <source>
        <strain evidence="1">PL_HMW_Pooled</strain>
    </source>
</reference>
<dbReference type="EMBL" id="JAHWGI010001420">
    <property type="protein sequence ID" value="KAK3931242.1"/>
    <property type="molecule type" value="Genomic_DNA"/>
</dbReference>
<gene>
    <name evidence="1" type="ORF">KUF71_025386</name>
</gene>
<keyword evidence="1" id="KW-0645">Protease</keyword>
<dbReference type="AlphaFoldDB" id="A0AAE1I0F0"/>
<protein>
    <submittedName>
        <fullName evidence="1">Cytosol aminopeptidase</fullName>
    </submittedName>
</protein>
<dbReference type="GO" id="GO:0004177">
    <property type="term" value="F:aminopeptidase activity"/>
    <property type="evidence" value="ECO:0007669"/>
    <property type="project" value="UniProtKB-KW"/>
</dbReference>
<comment type="caution">
    <text evidence="1">The sequence shown here is derived from an EMBL/GenBank/DDBJ whole genome shotgun (WGS) entry which is preliminary data.</text>
</comment>
<feature type="non-terminal residue" evidence="1">
    <location>
        <position position="123"/>
    </location>
</feature>
<keyword evidence="2" id="KW-1185">Reference proteome</keyword>
<evidence type="ECO:0000313" key="1">
    <source>
        <dbReference type="EMBL" id="KAK3931242.1"/>
    </source>
</evidence>
<keyword evidence="1" id="KW-0031">Aminopeptidase</keyword>
<dbReference type="Proteomes" id="UP001219518">
    <property type="component" value="Unassembled WGS sequence"/>
</dbReference>
<reference evidence="1" key="1">
    <citation type="submission" date="2021-07" db="EMBL/GenBank/DDBJ databases">
        <authorList>
            <person name="Catto M.A."/>
            <person name="Jacobson A."/>
            <person name="Kennedy G."/>
            <person name="Labadie P."/>
            <person name="Hunt B.G."/>
            <person name="Srinivasan R."/>
        </authorList>
    </citation>
    <scope>NUCLEOTIDE SEQUENCE</scope>
    <source>
        <strain evidence="1">PL_HMW_Pooled</strain>
        <tissue evidence="1">Head</tissue>
    </source>
</reference>
<keyword evidence="1" id="KW-0378">Hydrolase</keyword>
<evidence type="ECO:0000313" key="2">
    <source>
        <dbReference type="Proteomes" id="UP001219518"/>
    </source>
</evidence>
<sequence length="123" mass="13893">MEVDVVADIGVVLENGEKEIDNDSTTKKRHNLTYSAAVNIMRLAGLFASDSSQFLPSKHRLKTIINFFSSAVTEHDMCPNCQRDKTNQYNFEDIYDGKMYKASVHSDEISFNFFEDGVQVATT</sequence>
<organism evidence="1 2">
    <name type="scientific">Frankliniella fusca</name>
    <dbReference type="NCBI Taxonomy" id="407009"/>
    <lineage>
        <taxon>Eukaryota</taxon>
        <taxon>Metazoa</taxon>
        <taxon>Ecdysozoa</taxon>
        <taxon>Arthropoda</taxon>
        <taxon>Hexapoda</taxon>
        <taxon>Insecta</taxon>
        <taxon>Pterygota</taxon>
        <taxon>Neoptera</taxon>
        <taxon>Paraneoptera</taxon>
        <taxon>Thysanoptera</taxon>
        <taxon>Terebrantia</taxon>
        <taxon>Thripoidea</taxon>
        <taxon>Thripidae</taxon>
        <taxon>Frankliniella</taxon>
    </lineage>
</organism>